<feature type="region of interest" description="Disordered" evidence="1">
    <location>
        <begin position="40"/>
        <end position="63"/>
    </location>
</feature>
<name>A0A1G1WE58_9BACT</name>
<dbReference type="CDD" id="cd22784">
    <property type="entry name" value="DPBB_MltA_YuiC-like"/>
    <property type="match status" value="1"/>
</dbReference>
<protein>
    <recommendedName>
        <fullName evidence="2">3D domain-containing protein</fullName>
    </recommendedName>
</protein>
<reference evidence="3 4" key="1">
    <citation type="journal article" date="2016" name="Nat. Commun.">
        <title>Thousands of microbial genomes shed light on interconnected biogeochemical processes in an aquifer system.</title>
        <authorList>
            <person name="Anantharaman K."/>
            <person name="Brown C.T."/>
            <person name="Hug L.A."/>
            <person name="Sharon I."/>
            <person name="Castelle C.J."/>
            <person name="Probst A.J."/>
            <person name="Thomas B.C."/>
            <person name="Singh A."/>
            <person name="Wilkins M.J."/>
            <person name="Karaoz U."/>
            <person name="Brodie E.L."/>
            <person name="Williams K.H."/>
            <person name="Hubbard S.S."/>
            <person name="Banfield J.F."/>
        </authorList>
    </citation>
    <scope>NUCLEOTIDE SEQUENCE [LARGE SCALE GENOMIC DNA]</scope>
</reference>
<dbReference type="GO" id="GO:0009254">
    <property type="term" value="P:peptidoglycan turnover"/>
    <property type="evidence" value="ECO:0007669"/>
    <property type="project" value="InterPro"/>
</dbReference>
<comment type="caution">
    <text evidence="3">The sequence shown here is derived from an EMBL/GenBank/DDBJ whole genome shotgun (WGS) entry which is preliminary data.</text>
</comment>
<dbReference type="InterPro" id="IPR036908">
    <property type="entry name" value="RlpA-like_sf"/>
</dbReference>
<dbReference type="Pfam" id="PF06725">
    <property type="entry name" value="3D"/>
    <property type="match status" value="1"/>
</dbReference>
<dbReference type="Gene3D" id="2.40.40.10">
    <property type="entry name" value="RlpA-like domain"/>
    <property type="match status" value="1"/>
</dbReference>
<feature type="compositionally biased region" description="Pro residues" evidence="1">
    <location>
        <begin position="50"/>
        <end position="62"/>
    </location>
</feature>
<dbReference type="SUPFAM" id="SSF50685">
    <property type="entry name" value="Barwin-like endoglucanases"/>
    <property type="match status" value="1"/>
</dbReference>
<organism evidence="3 4">
    <name type="scientific">Candidatus Woykebacteria bacterium RBG_16_44_10</name>
    <dbReference type="NCBI Taxonomy" id="1802597"/>
    <lineage>
        <taxon>Bacteria</taxon>
        <taxon>Candidatus Woykeibacteriota</taxon>
    </lineage>
</organism>
<gene>
    <name evidence="3" type="ORF">A2Z24_02620</name>
</gene>
<evidence type="ECO:0000259" key="2">
    <source>
        <dbReference type="Pfam" id="PF06725"/>
    </source>
</evidence>
<dbReference type="GO" id="GO:0019867">
    <property type="term" value="C:outer membrane"/>
    <property type="evidence" value="ECO:0007669"/>
    <property type="project" value="InterPro"/>
</dbReference>
<dbReference type="GO" id="GO:0004553">
    <property type="term" value="F:hydrolase activity, hydrolyzing O-glycosyl compounds"/>
    <property type="evidence" value="ECO:0007669"/>
    <property type="project" value="InterPro"/>
</dbReference>
<dbReference type="InterPro" id="IPR010611">
    <property type="entry name" value="3D_dom"/>
</dbReference>
<evidence type="ECO:0000256" key="1">
    <source>
        <dbReference type="SAM" id="MobiDB-lite"/>
    </source>
</evidence>
<proteinExistence type="predicted"/>
<evidence type="ECO:0000313" key="4">
    <source>
        <dbReference type="Proteomes" id="UP000177588"/>
    </source>
</evidence>
<accession>A0A1G1WE58</accession>
<dbReference type="AlphaFoldDB" id="A0A1G1WE58"/>
<sequence length="206" mass="22033">MLLATLACQDSANTKVTPNHTTSTDAVATTTADRVFSLGVENQRKEVSPTPNPPPIPTPEPTVAPQQEVVTPVPTIEVTTPQPVEAASTNLPLPVGEGPGQTVEGVWITFYDCDVEGYCTATASGVTLKEGGAEQKTRYAACDPNYWPYGTRMTIVGDPNEYEWICIDTGSAVVGPAHWDVWFYSQADGEAYLDTLGTTVTIEILP</sequence>
<evidence type="ECO:0000313" key="3">
    <source>
        <dbReference type="EMBL" id="OGY25985.1"/>
    </source>
</evidence>
<dbReference type="EMBL" id="MHCT01000017">
    <property type="protein sequence ID" value="OGY25985.1"/>
    <property type="molecule type" value="Genomic_DNA"/>
</dbReference>
<dbReference type="Proteomes" id="UP000177588">
    <property type="component" value="Unassembled WGS sequence"/>
</dbReference>
<feature type="domain" description="3D" evidence="2">
    <location>
        <begin position="141"/>
        <end position="190"/>
    </location>
</feature>